<keyword evidence="2 4" id="KW-0378">Hydrolase</keyword>
<dbReference type="Proteomes" id="UP000249046">
    <property type="component" value="Unassembled WGS sequence"/>
</dbReference>
<keyword evidence="3" id="KW-0732">Signal</keyword>
<dbReference type="GO" id="GO:0046872">
    <property type="term" value="F:metal ion binding"/>
    <property type="evidence" value="ECO:0007669"/>
    <property type="project" value="UniProtKB-KW"/>
</dbReference>
<evidence type="ECO:0000256" key="3">
    <source>
        <dbReference type="SAM" id="SignalP"/>
    </source>
</evidence>
<evidence type="ECO:0000256" key="2">
    <source>
        <dbReference type="ARBA" id="ARBA00022801"/>
    </source>
</evidence>
<dbReference type="GO" id="GO:0008239">
    <property type="term" value="F:dipeptidyl-peptidase activity"/>
    <property type="evidence" value="ECO:0007669"/>
    <property type="project" value="TreeGrafter"/>
</dbReference>
<protein>
    <submittedName>
        <fullName evidence="4">Zn-dependent hydrolase</fullName>
    </submittedName>
</protein>
<evidence type="ECO:0000313" key="5">
    <source>
        <dbReference type="Proteomes" id="UP000249046"/>
    </source>
</evidence>
<feature type="chain" id="PRO_5016169883" evidence="3">
    <location>
        <begin position="23"/>
        <end position="559"/>
    </location>
</feature>
<feature type="signal peptide" evidence="3">
    <location>
        <begin position="1"/>
        <end position="22"/>
    </location>
</feature>
<dbReference type="AlphaFoldDB" id="A0A2W5KEE6"/>
<dbReference type="PANTHER" id="PTHR23422">
    <property type="entry name" value="DIPEPTIDYL PEPTIDASE III-RELATED"/>
    <property type="match status" value="1"/>
</dbReference>
<comment type="caution">
    <text evidence="4">The sequence shown here is derived from an EMBL/GenBank/DDBJ whole genome shotgun (WGS) entry which is preliminary data.</text>
</comment>
<name>A0A2W5KEE6_9GAMM</name>
<dbReference type="EMBL" id="QFPO01000008">
    <property type="protein sequence ID" value="PZQ14114.1"/>
    <property type="molecule type" value="Genomic_DNA"/>
</dbReference>
<gene>
    <name evidence="4" type="ORF">DI564_10865</name>
</gene>
<dbReference type="Pfam" id="PF03571">
    <property type="entry name" value="Peptidase_M49"/>
    <property type="match status" value="1"/>
</dbReference>
<organism evidence="4 5">
    <name type="scientific">Rhodanobacter denitrificans</name>
    <dbReference type="NCBI Taxonomy" id="666685"/>
    <lineage>
        <taxon>Bacteria</taxon>
        <taxon>Pseudomonadati</taxon>
        <taxon>Pseudomonadota</taxon>
        <taxon>Gammaproteobacteria</taxon>
        <taxon>Lysobacterales</taxon>
        <taxon>Rhodanobacteraceae</taxon>
        <taxon>Rhodanobacter</taxon>
    </lineage>
</organism>
<accession>A0A2W5KEE6</accession>
<keyword evidence="1" id="KW-0479">Metal-binding</keyword>
<proteinExistence type="predicted"/>
<sequence>MRPLCLATAAALSVALGACRPAAEPPQPPAAAPATEASAAPSRDDVAAKVAAYAPVTLSADLSHLADGDRQALALLLDAAEIVDGLFWQQVWGDRDALLQRIDEPAVRRFVEINYGPWDRLDDDAPFVEGIGPRPPGARFYPEDMTREEFERADLPGKSSLYTLIRRDAAGVLSVLPYHQAYRPELERIAAKLREAAAVATDAGFRRYLQLRAQALLDDDYRPSDVAWMDMKTSPIDVVIGPIESYQDALFGTKTAYEAFVLVKDVAWSERLARFAQHLPALQRGLPVPDAYKQEMPGTDADLNAYFALYYGGDANAGAKTIAINLPNDETVQLEKGSRRLQLENTMRAKFDAILVPIARELIAEDQQAQITFDAFFDNVMFHEVAHGLGIKNTLDGKGTVREALTDLASGYEEGKADILGLYMIDALGRLGELDATKLPDHYVTFLAGLFRSVRFGASSAHGQANMVAFNFLREAGAFSRDPASGRYRVDVERMRAAVDALSTKILTLQGDGDYAGAKALRDSLGRIEPELAGDLARLEQRRIPVDIVLTQGRAQIGL</sequence>
<dbReference type="InterPro" id="IPR039461">
    <property type="entry name" value="Peptidase_M49"/>
</dbReference>
<reference evidence="4 5" key="1">
    <citation type="submission" date="2017-08" db="EMBL/GenBank/DDBJ databases">
        <title>Infants hospitalized years apart are colonized by the same room-sourced microbial strains.</title>
        <authorList>
            <person name="Brooks B."/>
            <person name="Olm M.R."/>
            <person name="Firek B.A."/>
            <person name="Baker R."/>
            <person name="Thomas B.C."/>
            <person name="Morowitz M.J."/>
            <person name="Banfield J.F."/>
        </authorList>
    </citation>
    <scope>NUCLEOTIDE SEQUENCE [LARGE SCALE GENOMIC DNA]</scope>
    <source>
        <strain evidence="4">S2_005_003_R2_42</strain>
    </source>
</reference>
<dbReference type="GO" id="GO:0005737">
    <property type="term" value="C:cytoplasm"/>
    <property type="evidence" value="ECO:0007669"/>
    <property type="project" value="TreeGrafter"/>
</dbReference>
<dbReference type="PANTHER" id="PTHR23422:SF9">
    <property type="entry name" value="ZN-DEPENDENT HYDROLASE"/>
    <property type="match status" value="1"/>
</dbReference>
<dbReference type="Gene3D" id="3.30.540.30">
    <property type="match status" value="1"/>
</dbReference>
<evidence type="ECO:0000256" key="1">
    <source>
        <dbReference type="ARBA" id="ARBA00022723"/>
    </source>
</evidence>
<dbReference type="PROSITE" id="PS51257">
    <property type="entry name" value="PROKAR_LIPOPROTEIN"/>
    <property type="match status" value="1"/>
</dbReference>
<evidence type="ECO:0000313" key="4">
    <source>
        <dbReference type="EMBL" id="PZQ14114.1"/>
    </source>
</evidence>